<dbReference type="KEGG" id="aper:A0U91_14485"/>
<proteinExistence type="predicted"/>
<reference evidence="1 2" key="1">
    <citation type="submission" date="2016-03" db="EMBL/GenBank/DDBJ databases">
        <title>Acetic acid bacteria sequencing.</title>
        <authorList>
            <person name="Brandt J."/>
            <person name="Jakob F."/>
            <person name="Vogel R.F."/>
        </authorList>
    </citation>
    <scope>NUCLEOTIDE SEQUENCE [LARGE SCALE GENOMIC DNA]</scope>
    <source>
        <strain evidence="1 2">TMW2.1084</strain>
        <plasmid evidence="2">pac1084_1</plasmid>
    </source>
</reference>
<dbReference type="RefSeq" id="WP_077931866.1">
    <property type="nucleotide sequence ID" value="NZ_CP014688.1"/>
</dbReference>
<organism evidence="1 2">
    <name type="scientific">Acetobacter persici</name>
    <dbReference type="NCBI Taxonomy" id="1076596"/>
    <lineage>
        <taxon>Bacteria</taxon>
        <taxon>Pseudomonadati</taxon>
        <taxon>Pseudomonadota</taxon>
        <taxon>Alphaproteobacteria</taxon>
        <taxon>Acetobacterales</taxon>
        <taxon>Acetobacteraceae</taxon>
        <taxon>Acetobacter</taxon>
    </lineage>
</organism>
<name>A0A1U9LIH4_9PROT</name>
<evidence type="ECO:0000313" key="2">
    <source>
        <dbReference type="Proteomes" id="UP000189055"/>
    </source>
</evidence>
<geneLocation type="plasmid" evidence="2">
    <name>pac1084_1</name>
</geneLocation>
<sequence length="80" mass="9176">MVTRDKSEYWIVNEDGQNVRIAAGRGSDGCHYRRDGENTVFRLVRHDGETFVDGEFSYHAQPFIQTKERSPSADDNEPTL</sequence>
<keyword evidence="1" id="KW-0614">Plasmid</keyword>
<dbReference type="AlphaFoldDB" id="A0A1U9LIH4"/>
<evidence type="ECO:0000313" key="1">
    <source>
        <dbReference type="EMBL" id="AQT06231.1"/>
    </source>
</evidence>
<gene>
    <name evidence="1" type="ORF">A0U91_14485</name>
</gene>
<protein>
    <submittedName>
        <fullName evidence="1">Uncharacterized protein</fullName>
    </submittedName>
</protein>
<accession>A0A1U9LIH4</accession>
<dbReference type="Proteomes" id="UP000189055">
    <property type="component" value="Plasmid pAC1084_1"/>
</dbReference>
<dbReference type="EMBL" id="CP014688">
    <property type="protein sequence ID" value="AQT06231.1"/>
    <property type="molecule type" value="Genomic_DNA"/>
</dbReference>